<feature type="transmembrane region" description="Helical" evidence="1">
    <location>
        <begin position="26"/>
        <end position="50"/>
    </location>
</feature>
<feature type="transmembrane region" description="Helical" evidence="1">
    <location>
        <begin position="56"/>
        <end position="82"/>
    </location>
</feature>
<feature type="transmembrane region" description="Helical" evidence="1">
    <location>
        <begin position="317"/>
        <end position="339"/>
    </location>
</feature>
<evidence type="ECO:0000256" key="1">
    <source>
        <dbReference type="SAM" id="Phobius"/>
    </source>
</evidence>
<dbReference type="AlphaFoldDB" id="A0A1E4R4U6"/>
<keyword evidence="1" id="KW-0472">Membrane</keyword>
<dbReference type="Proteomes" id="UP000094784">
    <property type="component" value="Unassembled WGS sequence"/>
</dbReference>
<organism evidence="2 3">
    <name type="scientific">Lysinibacillus fusiformis</name>
    <dbReference type="NCBI Taxonomy" id="28031"/>
    <lineage>
        <taxon>Bacteria</taxon>
        <taxon>Bacillati</taxon>
        <taxon>Bacillota</taxon>
        <taxon>Bacilli</taxon>
        <taxon>Bacillales</taxon>
        <taxon>Bacillaceae</taxon>
        <taxon>Lysinibacillus</taxon>
    </lineage>
</organism>
<dbReference type="OrthoDB" id="138672at2"/>
<comment type="caution">
    <text evidence="2">The sequence shown here is derived from an EMBL/GenBank/DDBJ whole genome shotgun (WGS) entry which is preliminary data.</text>
</comment>
<keyword evidence="1" id="KW-0812">Transmembrane</keyword>
<accession>A0A1E4R4U6</accession>
<dbReference type="RefSeq" id="WP_069480581.1">
    <property type="nucleotide sequence ID" value="NZ_KV766182.1"/>
</dbReference>
<sequence>MTANHLLIKFFLTSLYAKPKQPIIQVLFILAILYVSIQYVILTFVMYFMVTPEIFLFYNMLLSSGVTYILIVYFAVSVVFSQNDFFIMGHLPISSKHIIMSKIVSGVVLPLVVVSILSIPTFILVWIEWELGIAIKTILFILAMNVFLTLFLLFILSIFNHFRTVFNETSVYLLRMIVILVLGISPIFYFVMRNYPAISVAMEKMDTSTLSSLRASISTIFEIGYRFTMQQSLVEALFPMTTIQSFIYFTAIIILCYVLFKATIIINAVKYYEYGLLVNKREKTTKVWGSGIKGSWVYYLQREYWILQSESYFKMQVIIGFMLTPICTIIFLLSIQMNILKSDWLMNDESYLFVYLVLLMSCINNISGTPYSREGKYHATSITLPFNPRKIYMAKVIVSSCISIGAVFISYIIYTLFGKGDVITVLFLAMTIFIVIAYNAVTPLYDKKHPFLAWSNPSEAIKSNPTVLISLLYGTPVLIITLLLHFCLLFVGIPPLTAAIIISFIAILCTITLIYGVISNMKG</sequence>
<name>A0A1E4R4U6_9BACI</name>
<feature type="transmembrane region" description="Helical" evidence="1">
    <location>
        <begin position="392"/>
        <end position="417"/>
    </location>
</feature>
<keyword evidence="1" id="KW-1133">Transmembrane helix</keyword>
<feature type="transmembrane region" description="Helical" evidence="1">
    <location>
        <begin position="423"/>
        <end position="445"/>
    </location>
</feature>
<evidence type="ECO:0000313" key="2">
    <source>
        <dbReference type="EMBL" id="ODV55496.1"/>
    </source>
</evidence>
<feature type="transmembrane region" description="Helical" evidence="1">
    <location>
        <begin position="497"/>
        <end position="518"/>
    </location>
</feature>
<proteinExistence type="predicted"/>
<feature type="transmembrane region" description="Helical" evidence="1">
    <location>
        <begin position="133"/>
        <end position="159"/>
    </location>
</feature>
<feature type="transmembrane region" description="Helical" evidence="1">
    <location>
        <begin position="351"/>
        <end position="371"/>
    </location>
</feature>
<feature type="transmembrane region" description="Helical" evidence="1">
    <location>
        <begin position="466"/>
        <end position="491"/>
    </location>
</feature>
<dbReference type="EMBL" id="MECQ01000001">
    <property type="protein sequence ID" value="ODV55496.1"/>
    <property type="molecule type" value="Genomic_DNA"/>
</dbReference>
<evidence type="ECO:0000313" key="3">
    <source>
        <dbReference type="Proteomes" id="UP000094784"/>
    </source>
</evidence>
<reference evidence="2 3" key="1">
    <citation type="submission" date="2016-09" db="EMBL/GenBank/DDBJ databases">
        <title>Draft genome sequence of the soil isolate, Lysinibacillus fusiformis M5, a potential hypoxanthine producer.</title>
        <authorList>
            <person name="Gallegos-Monterrosa R."/>
            <person name="Maroti G."/>
            <person name="Balint B."/>
            <person name="Kovacs A.T."/>
        </authorList>
    </citation>
    <scope>NUCLEOTIDE SEQUENCE [LARGE SCALE GENOMIC DNA]</scope>
    <source>
        <strain evidence="2 3">M5</strain>
    </source>
</reference>
<protein>
    <recommendedName>
        <fullName evidence="4">ABC-2 type transport system permease protein</fullName>
    </recommendedName>
</protein>
<feature type="transmembrane region" description="Helical" evidence="1">
    <location>
        <begin position="236"/>
        <end position="260"/>
    </location>
</feature>
<gene>
    <name evidence="2" type="ORF">BG258_06055</name>
</gene>
<feature type="transmembrane region" description="Helical" evidence="1">
    <location>
        <begin position="103"/>
        <end position="127"/>
    </location>
</feature>
<feature type="transmembrane region" description="Helical" evidence="1">
    <location>
        <begin position="171"/>
        <end position="192"/>
    </location>
</feature>
<evidence type="ECO:0008006" key="4">
    <source>
        <dbReference type="Google" id="ProtNLM"/>
    </source>
</evidence>